<proteinExistence type="predicted"/>
<evidence type="ECO:0000259" key="1">
    <source>
        <dbReference type="Pfam" id="PF00534"/>
    </source>
</evidence>
<accession>A0A4Q0PDI9</accession>
<dbReference type="AlphaFoldDB" id="A0A4Q0PDI9"/>
<name>A0A4Q0PDI9_9FLAO</name>
<sequence length="391" mass="45141">MKKKVLIIGPFAERGGREIEAVFIAQACFNNNYDVRIVSTTYLPLKSVILNYIDSSFCDSIYSLICANFKIYIFALLSYLKNKCNLQFEAYAASRAVKKFCNYDYIYDQELSKTIEKSDLVLFLGQISSLQVEKITNICFQNQKPLLFRMTGYLDYNYQIPNYLKNITAFIHQSENNFSENLLKVNSNYVIIDQAALFEQRLLDLHLERRKIKNFLIIGEICEAKGSRILAFLFEKYCIEGEILTFVGKGNQSEELKEKYSKHKNINFIGQIPNTKMCHYFSQNDCLIIASYSGSSNFETGPFVGIEAMAAGKIIMSTQVGAMENRLSNTENDFWFDIENPNSFQSTLMQLRNLTDEDVYRIATKVRLKYISCYSKDIVSKQYLDLIKIYA</sequence>
<dbReference type="Gene3D" id="3.40.50.2000">
    <property type="entry name" value="Glycogen Phosphorylase B"/>
    <property type="match status" value="1"/>
</dbReference>
<evidence type="ECO:0000313" key="2">
    <source>
        <dbReference type="EMBL" id="RXG24904.1"/>
    </source>
</evidence>
<dbReference type="SUPFAM" id="SSF53756">
    <property type="entry name" value="UDP-Glycosyltransferase/glycogen phosphorylase"/>
    <property type="match status" value="1"/>
</dbReference>
<dbReference type="PANTHER" id="PTHR12526">
    <property type="entry name" value="GLYCOSYLTRANSFERASE"/>
    <property type="match status" value="1"/>
</dbReference>
<reference evidence="2 3" key="1">
    <citation type="submission" date="2018-07" db="EMBL/GenBank/DDBJ databases">
        <title>Leeuwenhoekiella genomics.</title>
        <authorList>
            <person name="Tahon G."/>
            <person name="Willems A."/>
        </authorList>
    </citation>
    <scope>NUCLEOTIDE SEQUENCE [LARGE SCALE GENOMIC DNA]</scope>
    <source>
        <strain evidence="2 3">LMG 22550</strain>
    </source>
</reference>
<organism evidence="2 3">
    <name type="scientific">Leeuwenhoekiella aequorea</name>
    <dbReference type="NCBI Taxonomy" id="283736"/>
    <lineage>
        <taxon>Bacteria</taxon>
        <taxon>Pseudomonadati</taxon>
        <taxon>Bacteroidota</taxon>
        <taxon>Flavobacteriia</taxon>
        <taxon>Flavobacteriales</taxon>
        <taxon>Flavobacteriaceae</taxon>
        <taxon>Leeuwenhoekiella</taxon>
    </lineage>
</organism>
<dbReference type="Pfam" id="PF00534">
    <property type="entry name" value="Glycos_transf_1"/>
    <property type="match status" value="1"/>
</dbReference>
<evidence type="ECO:0000313" key="3">
    <source>
        <dbReference type="Proteomes" id="UP000289238"/>
    </source>
</evidence>
<protein>
    <submittedName>
        <fullName evidence="2">Glycosyltransferase involved in cell wall biosynthesis</fullName>
    </submittedName>
</protein>
<dbReference type="GO" id="GO:0016757">
    <property type="term" value="F:glycosyltransferase activity"/>
    <property type="evidence" value="ECO:0007669"/>
    <property type="project" value="InterPro"/>
</dbReference>
<dbReference type="RefSeq" id="WP_128756613.1">
    <property type="nucleotide sequence ID" value="NZ_QOVM01000001.1"/>
</dbReference>
<dbReference type="OrthoDB" id="1403340at2"/>
<dbReference type="Proteomes" id="UP000289238">
    <property type="component" value="Unassembled WGS sequence"/>
</dbReference>
<gene>
    <name evidence="2" type="ORF">DSM00_700</name>
</gene>
<comment type="caution">
    <text evidence="2">The sequence shown here is derived from an EMBL/GenBank/DDBJ whole genome shotgun (WGS) entry which is preliminary data.</text>
</comment>
<keyword evidence="3" id="KW-1185">Reference proteome</keyword>
<dbReference type="InterPro" id="IPR001296">
    <property type="entry name" value="Glyco_trans_1"/>
</dbReference>
<feature type="domain" description="Glycosyl transferase family 1" evidence="1">
    <location>
        <begin position="215"/>
        <end position="351"/>
    </location>
</feature>
<keyword evidence="2" id="KW-0808">Transferase</keyword>
<dbReference type="EMBL" id="QOVM01000001">
    <property type="protein sequence ID" value="RXG24904.1"/>
    <property type="molecule type" value="Genomic_DNA"/>
</dbReference>